<feature type="region of interest" description="Disordered" evidence="1">
    <location>
        <begin position="777"/>
        <end position="861"/>
    </location>
</feature>
<dbReference type="OrthoDB" id="10255522at2759"/>
<dbReference type="KEGG" id="tet:TTHERM_00557990"/>
<organism evidence="2 3">
    <name type="scientific">Tetrahymena thermophila (strain SB210)</name>
    <dbReference type="NCBI Taxonomy" id="312017"/>
    <lineage>
        <taxon>Eukaryota</taxon>
        <taxon>Sar</taxon>
        <taxon>Alveolata</taxon>
        <taxon>Ciliophora</taxon>
        <taxon>Intramacronucleata</taxon>
        <taxon>Oligohymenophorea</taxon>
        <taxon>Hymenostomatida</taxon>
        <taxon>Tetrahymenina</taxon>
        <taxon>Tetrahymenidae</taxon>
        <taxon>Tetrahymena</taxon>
    </lineage>
</organism>
<dbReference type="Proteomes" id="UP000009168">
    <property type="component" value="Unassembled WGS sequence"/>
</dbReference>
<feature type="compositionally biased region" description="Low complexity" evidence="1">
    <location>
        <begin position="627"/>
        <end position="640"/>
    </location>
</feature>
<accession>I7MGX1</accession>
<dbReference type="GeneID" id="7831568"/>
<feature type="compositionally biased region" description="Polar residues" evidence="1">
    <location>
        <begin position="777"/>
        <end position="789"/>
    </location>
</feature>
<evidence type="ECO:0000256" key="1">
    <source>
        <dbReference type="SAM" id="MobiDB-lite"/>
    </source>
</evidence>
<protein>
    <submittedName>
        <fullName evidence="2">Uncharacterized protein</fullName>
    </submittedName>
</protein>
<gene>
    <name evidence="2" type="ORF">TTHERM_00557990</name>
</gene>
<feature type="region of interest" description="Disordered" evidence="1">
    <location>
        <begin position="692"/>
        <end position="733"/>
    </location>
</feature>
<dbReference type="STRING" id="312017.I7MGX1"/>
<evidence type="ECO:0000313" key="3">
    <source>
        <dbReference type="Proteomes" id="UP000009168"/>
    </source>
</evidence>
<sequence>MSAIYNKSKNYNKKLSPYMYLIHDNLKKEELVHKYQNFISDQHNQVLGLRGARAKSNYVSKQAPKLPFEPHYNHEVNRSGEKDYLLMHKNRSVGNNQFNLTNNNEEFEQSSVMKYNTHQDITPERGNSLMNDNYESTVKKAARVYSNSPGGTAKKNSIKKKTMGTSIKARYEKLRDILEERNEELEKERLIFLGCIQKIKELRIKYFGESEAYFIDPNENSKNSFDKEYCALELCIEQYMQKNQDVNKSMQEFELKVVQQEKQKNQSTLSELQKEKEGFQLKMLEKEKVIQELHKALKVSDADVQSLSKEIHSLQYKLKEAQQLNDQQQEQNRKMQKRMKELKKIEEYGTTNLLVQQEIDNLKSQKSDFERKYYELKHKVGDISKLKEDNINLKLELDHRIKDLTIENEKITREYQILIKEYKITKAKQKQLEEEAIKNGTNAQALQETQQKISAQVQKDLEIEKQYYENKIANLRKENEQLQEEVDAVKKKQRDLASVTYTKEDFERMATDNSKRIQELEDKINDLTTKNKKLAMDTQSLEKLKSDIDNLKKLYEQEKSCNKELKQKIDIQEKAYNEFQYQQKVIQENLRVQLDQTQNQIESFKHQKSIQKQSICNDDNEDKDNRSQQNQSFVSNNQQNKVRRSSQQSKTEEDQIIQNQNNVINKKISQQKEESSSVKSDQIQQNIVIIQKQMSNQDKKEENSRNSVNIKLNNQENSKEYMNGDVIIPPSSNKRLRSISQTSHYSNQTKEQQSNKINIQQKDITCQQLLNDSKVNLSQKSRNIQQQVQEEQKAASILSHKQSAQSNNSALKANKNNNSDPISPINNEQKQIKIFVNTDQTHSRPKQRARSQMSHYSREDQKIVEFDGLSESSQQYSKLEKEEIISKQKLLQEKLERNNNKNQNNRRSFLTQPDQEVKKKH</sequence>
<feature type="compositionally biased region" description="Low complexity" evidence="1">
    <location>
        <begin position="802"/>
        <end position="827"/>
    </location>
</feature>
<evidence type="ECO:0000313" key="2">
    <source>
        <dbReference type="EMBL" id="EAS02118.2"/>
    </source>
</evidence>
<feature type="region of interest" description="Disordered" evidence="1">
    <location>
        <begin position="893"/>
        <end position="921"/>
    </location>
</feature>
<dbReference type="AlphaFoldDB" id="I7MGX1"/>
<proteinExistence type="predicted"/>
<reference evidence="3" key="1">
    <citation type="journal article" date="2006" name="PLoS Biol.">
        <title>Macronuclear genome sequence of the ciliate Tetrahymena thermophila, a model eukaryote.</title>
        <authorList>
            <person name="Eisen J.A."/>
            <person name="Coyne R.S."/>
            <person name="Wu M."/>
            <person name="Wu D."/>
            <person name="Thiagarajan M."/>
            <person name="Wortman J.R."/>
            <person name="Badger J.H."/>
            <person name="Ren Q."/>
            <person name="Amedeo P."/>
            <person name="Jones K.M."/>
            <person name="Tallon L.J."/>
            <person name="Delcher A.L."/>
            <person name="Salzberg S.L."/>
            <person name="Silva J.C."/>
            <person name="Haas B.J."/>
            <person name="Majoros W.H."/>
            <person name="Farzad M."/>
            <person name="Carlton J.M."/>
            <person name="Smith R.K. Jr."/>
            <person name="Garg J."/>
            <person name="Pearlman R.E."/>
            <person name="Karrer K.M."/>
            <person name="Sun L."/>
            <person name="Manning G."/>
            <person name="Elde N.C."/>
            <person name="Turkewitz A.P."/>
            <person name="Asai D.J."/>
            <person name="Wilkes D.E."/>
            <person name="Wang Y."/>
            <person name="Cai H."/>
            <person name="Collins K."/>
            <person name="Stewart B.A."/>
            <person name="Lee S.R."/>
            <person name="Wilamowska K."/>
            <person name="Weinberg Z."/>
            <person name="Ruzzo W.L."/>
            <person name="Wloga D."/>
            <person name="Gaertig J."/>
            <person name="Frankel J."/>
            <person name="Tsao C.-C."/>
            <person name="Gorovsky M.A."/>
            <person name="Keeling P.J."/>
            <person name="Waller R.F."/>
            <person name="Patron N.J."/>
            <person name="Cherry J.M."/>
            <person name="Stover N.A."/>
            <person name="Krieger C.J."/>
            <person name="del Toro C."/>
            <person name="Ryder H.F."/>
            <person name="Williamson S.C."/>
            <person name="Barbeau R.A."/>
            <person name="Hamilton E.P."/>
            <person name="Orias E."/>
        </authorList>
    </citation>
    <scope>NUCLEOTIDE SEQUENCE [LARGE SCALE GENOMIC DNA]</scope>
    <source>
        <strain evidence="3">SB210</strain>
    </source>
</reference>
<keyword evidence="3" id="KW-1185">Reference proteome</keyword>
<feature type="region of interest" description="Disordered" evidence="1">
    <location>
        <begin position="603"/>
        <end position="660"/>
    </location>
</feature>
<dbReference type="InParanoid" id="I7MGX1"/>
<name>I7MGX1_TETTS</name>
<dbReference type="RefSeq" id="XP_001022363.2">
    <property type="nucleotide sequence ID" value="XM_001022363.2"/>
</dbReference>
<dbReference type="EMBL" id="GG662547">
    <property type="protein sequence ID" value="EAS02118.2"/>
    <property type="molecule type" value="Genomic_DNA"/>
</dbReference>
<feature type="compositionally biased region" description="Polar residues" evidence="1">
    <location>
        <begin position="705"/>
        <end position="716"/>
    </location>
</feature>